<dbReference type="InterPro" id="IPR036397">
    <property type="entry name" value="RNaseH_sf"/>
</dbReference>
<keyword evidence="10 16" id="KW-0269">Exonuclease</keyword>
<dbReference type="FunFam" id="1.20.1060.10:FF:000001">
    <property type="entry name" value="DNA polymerase I"/>
    <property type="match status" value="1"/>
</dbReference>
<dbReference type="InterPro" id="IPR002562">
    <property type="entry name" value="3'-5'_exonuclease_dom"/>
</dbReference>
<dbReference type="Gene3D" id="3.40.50.1010">
    <property type="entry name" value="5'-nuclease"/>
    <property type="match status" value="1"/>
</dbReference>
<feature type="coiled-coil region" evidence="17">
    <location>
        <begin position="566"/>
        <end position="593"/>
    </location>
</feature>
<dbReference type="GO" id="GO:0008409">
    <property type="term" value="F:5'-3' exonuclease activity"/>
    <property type="evidence" value="ECO:0007669"/>
    <property type="project" value="UniProtKB-UniRule"/>
</dbReference>
<dbReference type="FunFam" id="3.30.420.10:FF:000026">
    <property type="entry name" value="DNA polymerase I"/>
    <property type="match status" value="1"/>
</dbReference>
<dbReference type="AlphaFoldDB" id="A0AA96GGW4"/>
<dbReference type="PANTHER" id="PTHR10133:SF27">
    <property type="entry name" value="DNA POLYMERASE NU"/>
    <property type="match status" value="1"/>
</dbReference>
<dbReference type="SUPFAM" id="SSF88723">
    <property type="entry name" value="PIN domain-like"/>
    <property type="match status" value="1"/>
</dbReference>
<dbReference type="SUPFAM" id="SSF53098">
    <property type="entry name" value="Ribonuclease H-like"/>
    <property type="match status" value="1"/>
</dbReference>
<dbReference type="RefSeq" id="WP_312742475.1">
    <property type="nucleotide sequence ID" value="NZ_CP116968.1"/>
</dbReference>
<dbReference type="KEGG" id="nneo:PQG83_14610"/>
<evidence type="ECO:0000256" key="18">
    <source>
        <dbReference type="SAM" id="MobiDB-lite"/>
    </source>
</evidence>
<sequence length="952" mass="105212">MNTVSEPSSPLPIRHVVLVDASGYIFRAFHAIKILNSPNGTPVNAVYGYITMLMKLLDEMKPDHIAVIFDSARKTFRNDLAASYKANRSEPPEELVPQFSLVREATRAFNFDCIELNGFEADDLIATYAKHAMEAGANVTIVSSDKDLMQLVSEQVSMFDPIKSRKIGPEQVLEKFGVPPEKVVDVQSLAGDSTDNVPGVPGIGIKTAAQLIQEFGDLDTLLARASEIKQNKRRESLIEHADKARLSRELVRLRSDVPLPFPLEQLERRQPNMELLVNFLNEQGFKSILARIQSRAKGGQEPAITPSPAPASDAPTTKDPEPRPLPAKAQYELIQTESALQGWVEEATRRGMVAVDCETTSLDQTRAELVGFSLSLEPGQACYVPVGHVAPGSTSHQDLLSHDTSAVLPERPEQIPLQQALDILGPLLTDPGVLKIGHNIKYDMVVFRRNGLNVSPVDDTMLLSYVLEGGMHGHGMDELAEHFLGHTTIKFKDVTGTGKSQITFDQVPLEKALEYAAEDAEVTLRLHQVLKPRLISEHMTTVYETLERHLIPVLATMEQTGIKVDVSQLKQVSQEFSLRLRELEQEIHRLAGKTFNVGSPKQLGEVMFDDLALGGGQKGKAGSYSTGVDVLESLAAQGHELPSRVLEWRHLEKLRSTYADALIRQINPDTNRVHTSYAMASAATGRLSSTDPNLQNIPIRTEEGRRIRRAFVAEPGWTLLSLDYSQIELRLLAHVADIPVLKKAFWDGHDIHALTASQVFGIPLEQMDPGIRRKAKAINFGIIYGISAFGLARQLSVEPGEAAAYIKTYFEQYPGIQDYMERTKQFCRQHGYVQTLFGRRCHVPGIHDKNPARRNFSERAAINAPLQGTAADILKRAMIRVPATLAQHGLSPRAKMLLTVHDELLFEVEEGAVEQTTAVIKQVMEGATLPALQLSIPLTVEAGQGHSWDKAH</sequence>
<dbReference type="CDD" id="cd06139">
    <property type="entry name" value="DNA_polA_I_Ecoli_like_exo"/>
    <property type="match status" value="1"/>
</dbReference>
<dbReference type="NCBIfam" id="NF004397">
    <property type="entry name" value="PRK05755.1"/>
    <property type="match status" value="1"/>
</dbReference>
<evidence type="ECO:0000256" key="3">
    <source>
        <dbReference type="ARBA" id="ARBA00020311"/>
    </source>
</evidence>
<dbReference type="GO" id="GO:0003887">
    <property type="term" value="F:DNA-directed DNA polymerase activity"/>
    <property type="evidence" value="ECO:0007669"/>
    <property type="project" value="UniProtKB-UniRule"/>
</dbReference>
<evidence type="ECO:0000313" key="23">
    <source>
        <dbReference type="Proteomes" id="UP001302494"/>
    </source>
</evidence>
<dbReference type="FunFam" id="1.10.150.20:FF:000003">
    <property type="entry name" value="DNA polymerase I"/>
    <property type="match status" value="1"/>
</dbReference>
<evidence type="ECO:0000256" key="12">
    <source>
        <dbReference type="ARBA" id="ARBA00023125"/>
    </source>
</evidence>
<dbReference type="Gene3D" id="1.20.1060.10">
    <property type="entry name" value="Taq DNA Polymerase, Chain T, domain 4"/>
    <property type="match status" value="1"/>
</dbReference>
<evidence type="ECO:0000256" key="9">
    <source>
        <dbReference type="ARBA" id="ARBA00022801"/>
    </source>
</evidence>
<dbReference type="Pfam" id="PF01612">
    <property type="entry name" value="DNA_pol_A_exo1"/>
    <property type="match status" value="1"/>
</dbReference>
<dbReference type="Gene3D" id="1.10.150.20">
    <property type="entry name" value="5' to 3' exonuclease, C-terminal subdomain"/>
    <property type="match status" value="2"/>
</dbReference>
<evidence type="ECO:0000256" key="11">
    <source>
        <dbReference type="ARBA" id="ARBA00022932"/>
    </source>
</evidence>
<dbReference type="InterPro" id="IPR008918">
    <property type="entry name" value="HhH2"/>
</dbReference>
<dbReference type="SMART" id="SM00482">
    <property type="entry name" value="POLAc"/>
    <property type="match status" value="1"/>
</dbReference>
<dbReference type="PANTHER" id="PTHR10133">
    <property type="entry name" value="DNA POLYMERASE I"/>
    <property type="match status" value="1"/>
</dbReference>
<dbReference type="SMART" id="SM00474">
    <property type="entry name" value="35EXOc"/>
    <property type="match status" value="1"/>
</dbReference>
<keyword evidence="4 16" id="KW-0808">Transferase</keyword>
<evidence type="ECO:0000256" key="7">
    <source>
        <dbReference type="ARBA" id="ARBA00022722"/>
    </source>
</evidence>
<keyword evidence="13 16" id="KW-0234">DNA repair</keyword>
<keyword evidence="7" id="KW-0540">Nuclease</keyword>
<dbReference type="Gene3D" id="3.30.70.370">
    <property type="match status" value="1"/>
</dbReference>
<dbReference type="EMBL" id="CP116968">
    <property type="protein sequence ID" value="WNM60982.1"/>
    <property type="molecule type" value="Genomic_DNA"/>
</dbReference>
<dbReference type="CDD" id="cd08637">
    <property type="entry name" value="DNA_pol_A_pol_I_C"/>
    <property type="match status" value="1"/>
</dbReference>
<dbReference type="InterPro" id="IPR002421">
    <property type="entry name" value="5-3_exonuclease"/>
</dbReference>
<keyword evidence="17" id="KW-0175">Coiled coil</keyword>
<dbReference type="Pfam" id="PF01367">
    <property type="entry name" value="5_3_exonuc"/>
    <property type="match status" value="1"/>
</dbReference>
<dbReference type="GO" id="GO:0006261">
    <property type="term" value="P:DNA-templated DNA replication"/>
    <property type="evidence" value="ECO:0007669"/>
    <property type="project" value="UniProtKB-UniRule"/>
</dbReference>
<evidence type="ECO:0000259" key="19">
    <source>
        <dbReference type="SMART" id="SM00474"/>
    </source>
</evidence>
<dbReference type="PROSITE" id="PS00447">
    <property type="entry name" value="DNA_POLYMERASE_A"/>
    <property type="match status" value="1"/>
</dbReference>
<dbReference type="InterPro" id="IPR036279">
    <property type="entry name" value="5-3_exonuclease_C_sf"/>
</dbReference>
<dbReference type="GO" id="GO:0008408">
    <property type="term" value="F:3'-5' exonuclease activity"/>
    <property type="evidence" value="ECO:0007669"/>
    <property type="project" value="UniProtKB-UniRule"/>
</dbReference>
<feature type="domain" description="5'-3' exonuclease" evidence="20">
    <location>
        <begin position="14"/>
        <end position="269"/>
    </location>
</feature>
<comment type="catalytic activity">
    <reaction evidence="14 16">
        <text>DNA(n) + a 2'-deoxyribonucleoside 5'-triphosphate = DNA(n+1) + diphosphate</text>
        <dbReference type="Rhea" id="RHEA:22508"/>
        <dbReference type="Rhea" id="RHEA-COMP:17339"/>
        <dbReference type="Rhea" id="RHEA-COMP:17340"/>
        <dbReference type="ChEBI" id="CHEBI:33019"/>
        <dbReference type="ChEBI" id="CHEBI:61560"/>
        <dbReference type="ChEBI" id="CHEBI:173112"/>
        <dbReference type="EC" id="2.7.7.7"/>
    </reaction>
</comment>
<dbReference type="SUPFAM" id="SSF56672">
    <property type="entry name" value="DNA/RNA polymerases"/>
    <property type="match status" value="1"/>
</dbReference>
<comment type="similarity">
    <text evidence="1 16">Belongs to the DNA polymerase type-A family.</text>
</comment>
<dbReference type="SUPFAM" id="SSF47807">
    <property type="entry name" value="5' to 3' exonuclease, C-terminal subdomain"/>
    <property type="match status" value="1"/>
</dbReference>
<evidence type="ECO:0000256" key="2">
    <source>
        <dbReference type="ARBA" id="ARBA00012417"/>
    </source>
</evidence>
<name>A0AA96GGW4_9BACT</name>
<proteinExistence type="inferred from homology"/>
<dbReference type="FunFam" id="3.40.50.1010:FF:000001">
    <property type="entry name" value="DNA polymerase I"/>
    <property type="match status" value="1"/>
</dbReference>
<dbReference type="FunFam" id="1.10.150.20:FF:000002">
    <property type="entry name" value="DNA polymerase I"/>
    <property type="match status" value="1"/>
</dbReference>
<keyword evidence="23" id="KW-1185">Reference proteome</keyword>
<feature type="domain" description="DNA-directed DNA polymerase family A palm" evidence="21">
    <location>
        <begin position="704"/>
        <end position="912"/>
    </location>
</feature>
<dbReference type="InterPro" id="IPR019760">
    <property type="entry name" value="DNA-dir_DNA_pol_A_CS"/>
</dbReference>
<reference evidence="22 23" key="1">
    <citation type="submission" date="2023-01" db="EMBL/GenBank/DDBJ databases">
        <title>Cultivation and genomic characterization of new, ubiquitous marine nitrite-oxidizing bacteria from the Nitrospirales.</title>
        <authorList>
            <person name="Mueller A.J."/>
            <person name="Daebeler A."/>
            <person name="Herbold C.W."/>
            <person name="Kirkegaard R.H."/>
            <person name="Daims H."/>
        </authorList>
    </citation>
    <scope>NUCLEOTIDE SEQUENCE [LARGE SCALE GENOMIC DNA]</scope>
    <source>
        <strain evidence="22 23">DK</strain>
    </source>
</reference>
<organism evidence="22 23">
    <name type="scientific">Candidatus Nitrospira neomarina</name>
    <dbReference type="NCBI Taxonomy" id="3020899"/>
    <lineage>
        <taxon>Bacteria</taxon>
        <taxon>Pseudomonadati</taxon>
        <taxon>Nitrospirota</taxon>
        <taxon>Nitrospiria</taxon>
        <taxon>Nitrospirales</taxon>
        <taxon>Nitrospiraceae</taxon>
        <taxon>Nitrospira</taxon>
    </lineage>
</organism>
<dbReference type="Gene3D" id="3.30.420.10">
    <property type="entry name" value="Ribonuclease H-like superfamily/Ribonuclease H"/>
    <property type="match status" value="1"/>
</dbReference>
<comment type="function">
    <text evidence="16">In addition to polymerase activity, this DNA polymerase exhibits 3'-5' and 5'-3' exonuclease activity.</text>
</comment>
<dbReference type="CDD" id="cd09859">
    <property type="entry name" value="PIN_53EXO"/>
    <property type="match status" value="1"/>
</dbReference>
<dbReference type="InterPro" id="IPR020045">
    <property type="entry name" value="DNA_polI_H3TH"/>
</dbReference>
<evidence type="ECO:0000256" key="4">
    <source>
        <dbReference type="ARBA" id="ARBA00022679"/>
    </source>
</evidence>
<dbReference type="InterPro" id="IPR018320">
    <property type="entry name" value="DNA_polymerase_1"/>
</dbReference>
<evidence type="ECO:0000256" key="15">
    <source>
        <dbReference type="NCBIfam" id="TIGR00593"/>
    </source>
</evidence>
<dbReference type="InterPro" id="IPR020046">
    <property type="entry name" value="5-3_exonucl_a-hlix_arch_N"/>
</dbReference>
<evidence type="ECO:0000256" key="10">
    <source>
        <dbReference type="ARBA" id="ARBA00022839"/>
    </source>
</evidence>
<keyword evidence="5 16" id="KW-0548">Nucleotidyltransferase</keyword>
<evidence type="ECO:0000259" key="21">
    <source>
        <dbReference type="SMART" id="SM00482"/>
    </source>
</evidence>
<evidence type="ECO:0000256" key="6">
    <source>
        <dbReference type="ARBA" id="ARBA00022705"/>
    </source>
</evidence>
<feature type="region of interest" description="Disordered" evidence="18">
    <location>
        <begin position="296"/>
        <end position="325"/>
    </location>
</feature>
<dbReference type="SMART" id="SM00475">
    <property type="entry name" value="53EXOc"/>
    <property type="match status" value="1"/>
</dbReference>
<evidence type="ECO:0000256" key="13">
    <source>
        <dbReference type="ARBA" id="ARBA00023204"/>
    </source>
</evidence>
<protein>
    <recommendedName>
        <fullName evidence="3 15">DNA polymerase I</fullName>
        <ecNumber evidence="2 15">2.7.7.7</ecNumber>
    </recommendedName>
</protein>
<evidence type="ECO:0000256" key="8">
    <source>
        <dbReference type="ARBA" id="ARBA00022763"/>
    </source>
</evidence>
<dbReference type="InterPro" id="IPR002298">
    <property type="entry name" value="DNA_polymerase_A"/>
</dbReference>
<dbReference type="InterPro" id="IPR001098">
    <property type="entry name" value="DNA-dir_DNA_pol_A_palm_dom"/>
</dbReference>
<evidence type="ECO:0000256" key="5">
    <source>
        <dbReference type="ARBA" id="ARBA00022695"/>
    </source>
</evidence>
<evidence type="ECO:0000259" key="20">
    <source>
        <dbReference type="SMART" id="SM00475"/>
    </source>
</evidence>
<dbReference type="GO" id="GO:0006302">
    <property type="term" value="P:double-strand break repair"/>
    <property type="evidence" value="ECO:0007669"/>
    <property type="project" value="TreeGrafter"/>
</dbReference>
<dbReference type="GO" id="GO:0003677">
    <property type="term" value="F:DNA binding"/>
    <property type="evidence" value="ECO:0007669"/>
    <property type="project" value="UniProtKB-UniRule"/>
</dbReference>
<keyword evidence="9 16" id="KW-0378">Hydrolase</keyword>
<evidence type="ECO:0000256" key="16">
    <source>
        <dbReference type="RuleBase" id="RU004460"/>
    </source>
</evidence>
<keyword evidence="12 16" id="KW-0238">DNA-binding</keyword>
<dbReference type="NCBIfam" id="TIGR00593">
    <property type="entry name" value="pola"/>
    <property type="match status" value="1"/>
</dbReference>
<evidence type="ECO:0000256" key="14">
    <source>
        <dbReference type="ARBA" id="ARBA00049244"/>
    </source>
</evidence>
<dbReference type="SMART" id="SM00279">
    <property type="entry name" value="HhH2"/>
    <property type="match status" value="1"/>
</dbReference>
<dbReference type="Pfam" id="PF00476">
    <property type="entry name" value="DNA_pol_A"/>
    <property type="match status" value="1"/>
</dbReference>
<evidence type="ECO:0000313" key="22">
    <source>
        <dbReference type="EMBL" id="WNM60982.1"/>
    </source>
</evidence>
<keyword evidence="6 16" id="KW-0235">DNA replication</keyword>
<dbReference type="CDD" id="cd09898">
    <property type="entry name" value="H3TH_53EXO"/>
    <property type="match status" value="1"/>
</dbReference>
<dbReference type="InterPro" id="IPR029060">
    <property type="entry name" value="PIN-like_dom_sf"/>
</dbReference>
<dbReference type="Pfam" id="PF02739">
    <property type="entry name" value="5_3_exonuc_N"/>
    <property type="match status" value="1"/>
</dbReference>
<dbReference type="InterPro" id="IPR043502">
    <property type="entry name" value="DNA/RNA_pol_sf"/>
</dbReference>
<accession>A0AA96GGW4</accession>
<evidence type="ECO:0000256" key="17">
    <source>
        <dbReference type="SAM" id="Coils"/>
    </source>
</evidence>
<dbReference type="PRINTS" id="PR00868">
    <property type="entry name" value="DNAPOLI"/>
</dbReference>
<evidence type="ECO:0000256" key="1">
    <source>
        <dbReference type="ARBA" id="ARBA00007705"/>
    </source>
</evidence>
<gene>
    <name evidence="16 22" type="primary">polA</name>
    <name evidence="22" type="ORF">PQG83_14610</name>
</gene>
<dbReference type="Proteomes" id="UP001302494">
    <property type="component" value="Chromosome"/>
</dbReference>
<keyword evidence="11 16" id="KW-0239">DNA-directed DNA polymerase</keyword>
<feature type="compositionally biased region" description="Low complexity" evidence="18">
    <location>
        <begin position="302"/>
        <end position="315"/>
    </location>
</feature>
<feature type="domain" description="3'-5' exonuclease" evidence="19">
    <location>
        <begin position="331"/>
        <end position="535"/>
    </location>
</feature>
<dbReference type="EC" id="2.7.7.7" evidence="2 15"/>
<dbReference type="InterPro" id="IPR012337">
    <property type="entry name" value="RNaseH-like_sf"/>
</dbReference>
<keyword evidence="8 16" id="KW-0227">DNA damage</keyword>